<reference evidence="6 7" key="1">
    <citation type="submission" date="2020-01" db="EMBL/GenBank/DDBJ databases">
        <title>Dynamics of blaIMP-6 dissemination in carbapenem resistant Enterobacteriacea isolated from regional surveillance in Osaka, Japan.</title>
        <authorList>
            <person name="Abe R."/>
            <person name="Akeda Y."/>
            <person name="Sugawara Y."/>
            <person name="Yamamoto N."/>
            <person name="Tomono K."/>
            <person name="Takeuchi D."/>
            <person name="Kawahara R."/>
            <person name="Hamada S."/>
        </authorList>
    </citation>
    <scope>NUCLEOTIDE SEQUENCE [LARGE SCALE GENOMIC DNA]</scope>
    <source>
        <strain evidence="6 7">E300</strain>
    </source>
</reference>
<comment type="subcellular location">
    <subcellularLocation>
        <location evidence="1">Cytoplasm</location>
        <location evidence="1">Cytosol</location>
    </subcellularLocation>
</comment>
<keyword evidence="6" id="KW-0969">Cilium</keyword>
<dbReference type="GO" id="GO:0044781">
    <property type="term" value="P:bacterial-type flagellum organization"/>
    <property type="evidence" value="ECO:0007669"/>
    <property type="project" value="UniProtKB-KW"/>
</dbReference>
<organism evidence="6 7">
    <name type="scientific">Escherichia coli</name>
    <dbReference type="NCBI Taxonomy" id="562"/>
    <lineage>
        <taxon>Bacteria</taxon>
        <taxon>Pseudomonadati</taxon>
        <taxon>Pseudomonadota</taxon>
        <taxon>Gammaproteobacteria</taxon>
        <taxon>Enterobacterales</taxon>
        <taxon>Enterobacteriaceae</taxon>
        <taxon>Escherichia</taxon>
    </lineage>
</organism>
<evidence type="ECO:0000256" key="2">
    <source>
        <dbReference type="ARBA" id="ARBA00022490"/>
    </source>
</evidence>
<protein>
    <recommendedName>
        <fullName evidence="5">Flagellar protein FliT</fullName>
    </recommendedName>
</protein>
<evidence type="ECO:0000313" key="7">
    <source>
        <dbReference type="Proteomes" id="UP000467488"/>
    </source>
</evidence>
<dbReference type="Pfam" id="PF05400">
    <property type="entry name" value="FliT"/>
    <property type="match status" value="1"/>
</dbReference>
<keyword evidence="6" id="KW-0966">Cell projection</keyword>
<dbReference type="NCBIfam" id="NF007836">
    <property type="entry name" value="PRK10548.1"/>
    <property type="match status" value="1"/>
</dbReference>
<name>A0A8S0FRQ8_ECOLX</name>
<evidence type="ECO:0000313" key="6">
    <source>
        <dbReference type="EMBL" id="BBU83104.1"/>
    </source>
</evidence>
<dbReference type="InterPro" id="IPR008622">
    <property type="entry name" value="FliT"/>
</dbReference>
<gene>
    <name evidence="6" type="primary">fliT</name>
    <name evidence="6" type="ORF">EIMP300_45040</name>
</gene>
<keyword evidence="2" id="KW-0963">Cytoplasm</keyword>
<evidence type="ECO:0000256" key="4">
    <source>
        <dbReference type="ARBA" id="ARBA00023186"/>
    </source>
</evidence>
<dbReference type="AlphaFoldDB" id="A0A8S0FRQ8"/>
<dbReference type="Proteomes" id="UP000467488">
    <property type="component" value="Chromosome"/>
</dbReference>
<keyword evidence="3" id="KW-1005">Bacterial flagellum biogenesis</keyword>
<evidence type="ECO:0000256" key="5">
    <source>
        <dbReference type="ARBA" id="ARBA00093797"/>
    </source>
</evidence>
<sequence>MNNAPHLYFAWQQLVEKSQLMLRLATEEQWDELIASEMAYVNAVQEIAHLTEEVAPSTTMQEQLRPMLRLILDNESKIKQLLQIRMICVDELAKLVGQSSVQKSVLSAYGDQGGFVLAPQDNLF</sequence>
<keyword evidence="4" id="KW-0143">Chaperone</keyword>
<dbReference type="EMBL" id="AP022360">
    <property type="protein sequence ID" value="BBU83104.1"/>
    <property type="molecule type" value="Genomic_DNA"/>
</dbReference>
<accession>A0A8S0FRQ8</accession>
<evidence type="ECO:0000256" key="1">
    <source>
        <dbReference type="ARBA" id="ARBA00004514"/>
    </source>
</evidence>
<keyword evidence="6" id="KW-0282">Flagellum</keyword>
<dbReference type="Gene3D" id="1.20.58.380">
    <property type="entry name" value="Flagellar protein flit"/>
    <property type="match status" value="1"/>
</dbReference>
<evidence type="ECO:0000256" key="3">
    <source>
        <dbReference type="ARBA" id="ARBA00022795"/>
    </source>
</evidence>
<proteinExistence type="predicted"/>